<organism evidence="1 2">
    <name type="scientific">Heterorhabditis bacteriophora</name>
    <name type="common">Entomopathogenic nematode worm</name>
    <dbReference type="NCBI Taxonomy" id="37862"/>
    <lineage>
        <taxon>Eukaryota</taxon>
        <taxon>Metazoa</taxon>
        <taxon>Ecdysozoa</taxon>
        <taxon>Nematoda</taxon>
        <taxon>Chromadorea</taxon>
        <taxon>Rhabditida</taxon>
        <taxon>Rhabditina</taxon>
        <taxon>Rhabditomorpha</taxon>
        <taxon>Strongyloidea</taxon>
        <taxon>Heterorhabditidae</taxon>
        <taxon>Heterorhabditis</taxon>
    </lineage>
</organism>
<proteinExistence type="predicted"/>
<dbReference type="WBParaSite" id="Hba_17174">
    <property type="protein sequence ID" value="Hba_17174"/>
    <property type="gene ID" value="Hba_17174"/>
</dbReference>
<name>A0A1I7XI41_HETBA</name>
<accession>A0A1I7XI41</accession>
<dbReference type="Proteomes" id="UP000095283">
    <property type="component" value="Unplaced"/>
</dbReference>
<evidence type="ECO:0000313" key="2">
    <source>
        <dbReference type="WBParaSite" id="Hba_17174"/>
    </source>
</evidence>
<sequence length="112" mass="12792">MEAIDNTLTIDQRPVFNNSIQKENLINIFPTNGSNMNENGEINFVIETFDQYLLPSKSYLYLEGLLTKPDDSKLKEEDKVTLTNNAPMFLFDRVTYSLNGSQIENLIQNAIV</sequence>
<dbReference type="PANTHER" id="PTHR36159:SF1">
    <property type="entry name" value="RETROVIRUS-RELATED POL POLYPROTEIN FROM TRANSPOSON 412-LIKE PROTEIN"/>
    <property type="match status" value="1"/>
</dbReference>
<keyword evidence="1" id="KW-1185">Reference proteome</keyword>
<reference evidence="2" key="1">
    <citation type="submission" date="2016-11" db="UniProtKB">
        <authorList>
            <consortium name="WormBaseParasite"/>
        </authorList>
    </citation>
    <scope>IDENTIFICATION</scope>
</reference>
<dbReference type="PANTHER" id="PTHR36159">
    <property type="entry name" value="PROTEIN CBG23766"/>
    <property type="match status" value="1"/>
</dbReference>
<evidence type="ECO:0000313" key="1">
    <source>
        <dbReference type="Proteomes" id="UP000095283"/>
    </source>
</evidence>
<dbReference type="AlphaFoldDB" id="A0A1I7XI41"/>
<protein>
    <submittedName>
        <fullName evidence="2">DNA helicase</fullName>
    </submittedName>
</protein>